<protein>
    <submittedName>
        <fullName evidence="7">Protein piccolo</fullName>
    </submittedName>
</protein>
<dbReference type="Proteomes" id="UP000324091">
    <property type="component" value="Chromosome 13"/>
</dbReference>
<feature type="region of interest" description="Disordered" evidence="5">
    <location>
        <begin position="497"/>
        <end position="567"/>
    </location>
</feature>
<organism evidence="7 8">
    <name type="scientific">Takifugu flavidus</name>
    <name type="common">sansaifugu</name>
    <dbReference type="NCBI Taxonomy" id="433684"/>
    <lineage>
        <taxon>Eukaryota</taxon>
        <taxon>Metazoa</taxon>
        <taxon>Chordata</taxon>
        <taxon>Craniata</taxon>
        <taxon>Vertebrata</taxon>
        <taxon>Euteleostomi</taxon>
        <taxon>Actinopterygii</taxon>
        <taxon>Neopterygii</taxon>
        <taxon>Teleostei</taxon>
        <taxon>Neoteleostei</taxon>
        <taxon>Acanthomorphata</taxon>
        <taxon>Eupercaria</taxon>
        <taxon>Tetraodontiformes</taxon>
        <taxon>Tetradontoidea</taxon>
        <taxon>Tetraodontidae</taxon>
        <taxon>Takifugu</taxon>
    </lineage>
</organism>
<reference evidence="7 8" key="1">
    <citation type="submission" date="2019-04" db="EMBL/GenBank/DDBJ databases">
        <title>Chromosome genome assembly for Takifugu flavidus.</title>
        <authorList>
            <person name="Xiao S."/>
        </authorList>
    </citation>
    <scope>NUCLEOTIDE SEQUENCE [LARGE SCALE GENOMIC DNA]</scope>
    <source>
        <strain evidence="7">HTHZ2018</strain>
        <tissue evidence="7">Muscle</tissue>
    </source>
</reference>
<feature type="region of interest" description="Disordered" evidence="5">
    <location>
        <begin position="162"/>
        <end position="382"/>
    </location>
</feature>
<feature type="compositionally biased region" description="Low complexity" evidence="5">
    <location>
        <begin position="188"/>
        <end position="217"/>
    </location>
</feature>
<feature type="compositionally biased region" description="Low complexity" evidence="5">
    <location>
        <begin position="326"/>
        <end position="376"/>
    </location>
</feature>
<dbReference type="InterPro" id="IPR008899">
    <property type="entry name" value="Znf_piccolo"/>
</dbReference>
<comment type="caution">
    <text evidence="7">The sequence shown here is derived from an EMBL/GenBank/DDBJ whole genome shotgun (WGS) entry which is preliminary data.</text>
</comment>
<keyword evidence="2" id="KW-0677">Repeat</keyword>
<feature type="domain" description="Zinc finger piccolo-type" evidence="6">
    <location>
        <begin position="385"/>
        <end position="426"/>
    </location>
</feature>
<dbReference type="PANTHER" id="PTHR14113">
    <property type="entry name" value="PICCOLO/BASSOON"/>
    <property type="match status" value="1"/>
</dbReference>
<evidence type="ECO:0000256" key="2">
    <source>
        <dbReference type="ARBA" id="ARBA00022737"/>
    </source>
</evidence>
<feature type="region of interest" description="Disordered" evidence="5">
    <location>
        <begin position="28"/>
        <end position="145"/>
    </location>
</feature>
<dbReference type="Gene3D" id="3.30.40.10">
    <property type="entry name" value="Zinc/RING finger domain, C3HC4 (zinc finger)"/>
    <property type="match status" value="1"/>
</dbReference>
<keyword evidence="3" id="KW-0863">Zinc-finger</keyword>
<feature type="compositionally biased region" description="Low complexity" evidence="5">
    <location>
        <begin position="54"/>
        <end position="91"/>
    </location>
</feature>
<gene>
    <name evidence="7" type="ORF">D4764_13G0010660</name>
</gene>
<feature type="compositionally biased region" description="Low complexity" evidence="5">
    <location>
        <begin position="98"/>
        <end position="112"/>
    </location>
</feature>
<accession>A0A5C6P9D2</accession>
<dbReference type="GO" id="GO:0030424">
    <property type="term" value="C:axon"/>
    <property type="evidence" value="ECO:0007669"/>
    <property type="project" value="TreeGrafter"/>
</dbReference>
<feature type="compositionally biased region" description="Polar residues" evidence="5">
    <location>
        <begin position="275"/>
        <end position="321"/>
    </location>
</feature>
<dbReference type="GO" id="GO:0098978">
    <property type="term" value="C:glutamatergic synapse"/>
    <property type="evidence" value="ECO:0007669"/>
    <property type="project" value="TreeGrafter"/>
</dbReference>
<dbReference type="InterPro" id="IPR052098">
    <property type="entry name" value="Presynaptic_Scaffold_Bsn/Pclo"/>
</dbReference>
<proteinExistence type="predicted"/>
<evidence type="ECO:0000256" key="5">
    <source>
        <dbReference type="SAM" id="MobiDB-lite"/>
    </source>
</evidence>
<dbReference type="EMBL" id="RHFK02000005">
    <property type="protein sequence ID" value="TWW76404.1"/>
    <property type="molecule type" value="Genomic_DNA"/>
</dbReference>
<dbReference type="AlphaFoldDB" id="A0A5C6P9D2"/>
<name>A0A5C6P9D2_9TELE</name>
<dbReference type="GO" id="GO:1904071">
    <property type="term" value="P:presynaptic active zone assembly"/>
    <property type="evidence" value="ECO:0007669"/>
    <property type="project" value="TreeGrafter"/>
</dbReference>
<keyword evidence="4" id="KW-0862">Zinc</keyword>
<keyword evidence="1" id="KW-0479">Metal-binding</keyword>
<dbReference type="GO" id="GO:0048788">
    <property type="term" value="C:cytoskeleton of presynaptic active zone"/>
    <property type="evidence" value="ECO:0007669"/>
    <property type="project" value="TreeGrafter"/>
</dbReference>
<evidence type="ECO:0000313" key="8">
    <source>
        <dbReference type="Proteomes" id="UP000324091"/>
    </source>
</evidence>
<keyword evidence="8" id="KW-1185">Reference proteome</keyword>
<evidence type="ECO:0000259" key="6">
    <source>
        <dbReference type="Pfam" id="PF05715"/>
    </source>
</evidence>
<evidence type="ECO:0000256" key="3">
    <source>
        <dbReference type="ARBA" id="ARBA00022771"/>
    </source>
</evidence>
<dbReference type="GO" id="GO:0035418">
    <property type="term" value="P:protein localization to synapse"/>
    <property type="evidence" value="ECO:0007669"/>
    <property type="project" value="TreeGrafter"/>
</dbReference>
<dbReference type="GO" id="GO:0008270">
    <property type="term" value="F:zinc ion binding"/>
    <property type="evidence" value="ECO:0007669"/>
    <property type="project" value="UniProtKB-KW"/>
</dbReference>
<dbReference type="Pfam" id="PF05715">
    <property type="entry name" value="zf-piccolo"/>
    <property type="match status" value="1"/>
</dbReference>
<feature type="compositionally biased region" description="Acidic residues" evidence="5">
    <location>
        <begin position="113"/>
        <end position="138"/>
    </location>
</feature>
<sequence>MQVTIQAHLYGSAPDIMPGKNCFAFLKGQRQRKADADAEPEESPGSSSSGGGSTSSTSGSGSSSGSNSSGGSSGAVNATAPAPAPPQASAGDPGGSGNSSCSDSDSSIGSSSSEEEEEDDDEKEEEEEEEEEGDEEDPIMFSSKFLSGANPLNAVSSAVNKFGLFGDDGEGDKSQKVPAQQSAKLPAQQQPVGGQSKGVQQGPQKSGQSPSMQKSQPLPKQGSPQLSGEGQTGPPSKPGGQVPPKSRAPPEGQLKDEQQKRQPPSSPQPGAQQQTLIKSGTQPESRKSTSQQVAPKTGTQKQNPVKSGTHQEPTKSGSQQAPPKVGQGSPRAGQQQQQSSAKTSQQQQGTPKVGQQQQGSRPTPQQGSQPQGPQRPFTATKGGSLCPVCKTTQLNVNTKEPPNHKICTQCKKEVCSLCGFSPPDSAVIAESSRSIRTTGSIYEKDHTQQRLCYSESATVCLTHQKRNVSFKFPSEKAVDINKISSPGSASTLIASAVQDDPKTTPPVSPKMAPTKESKAPVIPKPEQDKKQVEPTQTRAPLAGQVKMANGKRMAMSELSDTKSSEYF</sequence>
<dbReference type="GO" id="GO:0098882">
    <property type="term" value="F:structural constituent of presynaptic active zone"/>
    <property type="evidence" value="ECO:0007669"/>
    <property type="project" value="TreeGrafter"/>
</dbReference>
<dbReference type="InterPro" id="IPR013083">
    <property type="entry name" value="Znf_RING/FYVE/PHD"/>
</dbReference>
<dbReference type="GO" id="GO:0098982">
    <property type="term" value="C:GABA-ergic synapse"/>
    <property type="evidence" value="ECO:0007669"/>
    <property type="project" value="TreeGrafter"/>
</dbReference>
<dbReference type="PANTHER" id="PTHR14113:SF6">
    <property type="entry name" value="PROTEIN PICCOLO"/>
    <property type="match status" value="1"/>
</dbReference>
<evidence type="ECO:0000256" key="4">
    <source>
        <dbReference type="ARBA" id="ARBA00022833"/>
    </source>
</evidence>
<evidence type="ECO:0000313" key="7">
    <source>
        <dbReference type="EMBL" id="TWW76404.1"/>
    </source>
</evidence>
<evidence type="ECO:0000256" key="1">
    <source>
        <dbReference type="ARBA" id="ARBA00022723"/>
    </source>
</evidence>